<dbReference type="Proteomes" id="UP000196218">
    <property type="component" value="Unassembled WGS sequence"/>
</dbReference>
<dbReference type="AlphaFoldDB" id="A0ABD7LAD8"/>
<organism evidence="1 2">
    <name type="scientific">Burkholderia multivorans</name>
    <dbReference type="NCBI Taxonomy" id="87883"/>
    <lineage>
        <taxon>Bacteria</taxon>
        <taxon>Pseudomonadati</taxon>
        <taxon>Pseudomonadota</taxon>
        <taxon>Betaproteobacteria</taxon>
        <taxon>Burkholderiales</taxon>
        <taxon>Burkholderiaceae</taxon>
        <taxon>Burkholderia</taxon>
        <taxon>Burkholderia cepacia complex</taxon>
    </lineage>
</organism>
<dbReference type="RefSeq" id="WP_088927004.1">
    <property type="nucleotide sequence ID" value="NZ_CADFDV010000001.1"/>
</dbReference>
<evidence type="ECO:0000313" key="1">
    <source>
        <dbReference type="EMBL" id="SAK00599.1"/>
    </source>
</evidence>
<protein>
    <submittedName>
        <fullName evidence="1">UDP-glucose 4-epimerase</fullName>
    </submittedName>
</protein>
<sequence>MAISGELRDADWTVAIETAAADGGGYRCRVRLTLTAPEGACERTFAPGRTYATEHEAAVEGLRAGMTWIEMKKANTFTI</sequence>
<gene>
    <name evidence="1" type="ORF">UA18_04770</name>
</gene>
<reference evidence="1 2" key="1">
    <citation type="submission" date="2016-04" db="EMBL/GenBank/DDBJ databases">
        <authorList>
            <person name="Peeters C."/>
        </authorList>
    </citation>
    <scope>NUCLEOTIDE SEQUENCE [LARGE SCALE GENOMIC DNA]</scope>
    <source>
        <strain evidence="1">LMG 29311</strain>
    </source>
</reference>
<name>A0ABD7LAD8_9BURK</name>
<evidence type="ECO:0000313" key="2">
    <source>
        <dbReference type="Proteomes" id="UP000196218"/>
    </source>
</evidence>
<comment type="caution">
    <text evidence="1">The sequence shown here is derived from an EMBL/GenBank/DDBJ whole genome shotgun (WGS) entry which is preliminary data.</text>
</comment>
<accession>A0ABD7LAD8</accession>
<dbReference type="EMBL" id="FKJW01000005">
    <property type="protein sequence ID" value="SAK00599.1"/>
    <property type="molecule type" value="Genomic_DNA"/>
</dbReference>
<proteinExistence type="predicted"/>